<dbReference type="AlphaFoldDB" id="W8CDE8"/>
<protein>
    <submittedName>
        <fullName evidence="3">Dynein light chain roadblock-type 2</fullName>
    </submittedName>
</protein>
<evidence type="ECO:0000256" key="1">
    <source>
        <dbReference type="ARBA" id="ARBA00007191"/>
    </source>
</evidence>
<organism evidence="3">
    <name type="scientific">Ceratitis capitata</name>
    <name type="common">Mediterranean fruit fly</name>
    <name type="synonym">Tephritis capitata</name>
    <dbReference type="NCBI Taxonomy" id="7213"/>
    <lineage>
        <taxon>Eukaryota</taxon>
        <taxon>Metazoa</taxon>
        <taxon>Ecdysozoa</taxon>
        <taxon>Arthropoda</taxon>
        <taxon>Hexapoda</taxon>
        <taxon>Insecta</taxon>
        <taxon>Pterygota</taxon>
        <taxon>Neoptera</taxon>
        <taxon>Endopterygota</taxon>
        <taxon>Diptera</taxon>
        <taxon>Brachycera</taxon>
        <taxon>Muscomorpha</taxon>
        <taxon>Tephritoidea</taxon>
        <taxon>Tephritidae</taxon>
        <taxon>Ceratitis</taxon>
        <taxon>Ceratitis</taxon>
    </lineage>
</organism>
<gene>
    <name evidence="3" type="primary">DLRB2</name>
</gene>
<dbReference type="PANTHER" id="PTHR10779">
    <property type="entry name" value="DYNEIN LIGHT CHAIN ROADBLOCK"/>
    <property type="match status" value="1"/>
</dbReference>
<dbReference type="KEGG" id="ccat:101455082"/>
<feature type="domain" description="Roadblock/LAMTOR2" evidence="2">
    <location>
        <begin position="17"/>
        <end position="105"/>
    </location>
</feature>
<sequence length="113" mass="13037">MQATQQVSQVKRTRSYVEEVFRQIEQKPDIMDIIILNKNGNPIKTTMEKQIAIEFAGLYEILKEKVQLGLQKIDPDDELLMLRVRTKANEVLITPDGKITVMVVQNAQDRIQL</sequence>
<dbReference type="InterPro" id="IPR004942">
    <property type="entry name" value="Roadblock/LAMTOR2_dom"/>
</dbReference>
<reference evidence="3" key="1">
    <citation type="submission" date="2013-07" db="EMBL/GenBank/DDBJ databases">
        <authorList>
            <person name="Geib S."/>
        </authorList>
    </citation>
    <scope>NUCLEOTIDE SEQUENCE</scope>
</reference>
<comment type="similarity">
    <text evidence="1">Belongs to the GAMAD family.</text>
</comment>
<evidence type="ECO:0000313" key="3">
    <source>
        <dbReference type="EMBL" id="JAC04485.1"/>
    </source>
</evidence>
<dbReference type="Pfam" id="PF03259">
    <property type="entry name" value="Robl_LC7"/>
    <property type="match status" value="1"/>
</dbReference>
<dbReference type="EMBL" id="GAMC01002072">
    <property type="protein sequence ID" value="JAC04484.1"/>
    <property type="molecule type" value="mRNA"/>
</dbReference>
<proteinExistence type="evidence at transcript level"/>
<dbReference type="SMART" id="SM00960">
    <property type="entry name" value="Robl_LC7"/>
    <property type="match status" value="1"/>
</dbReference>
<dbReference type="GeneID" id="101455082"/>
<dbReference type="OrthoDB" id="9985637at2759"/>
<dbReference type="Gene3D" id="3.30.450.30">
    <property type="entry name" value="Dynein light chain 2a, cytoplasmic"/>
    <property type="match status" value="1"/>
</dbReference>
<dbReference type="SUPFAM" id="SSF103196">
    <property type="entry name" value="Roadblock/LC7 domain"/>
    <property type="match status" value="1"/>
</dbReference>
<evidence type="ECO:0000259" key="2">
    <source>
        <dbReference type="SMART" id="SM00960"/>
    </source>
</evidence>
<name>W8CDE8_CERCA</name>
<accession>W8CDE8</accession>
<dbReference type="EMBL" id="GAMC01002071">
    <property type="protein sequence ID" value="JAC04485.1"/>
    <property type="molecule type" value="mRNA"/>
</dbReference>
<reference evidence="3" key="2">
    <citation type="journal article" date="2014" name="BMC Genomics">
        <title>A genomic perspective to assessing quality of mass-reared SIT flies used in Mediterranean fruit fly (Ceratitis capitata) eradication in California.</title>
        <authorList>
            <person name="Calla B."/>
            <person name="Hall B."/>
            <person name="Hou S."/>
            <person name="Geib S.M."/>
        </authorList>
    </citation>
    <scope>NUCLEOTIDE SEQUENCE</scope>
</reference>